<reference evidence="1 2" key="1">
    <citation type="journal article" date="2019" name="Int. J. Syst. Evol. Microbiol.">
        <title>The Global Catalogue of Microorganisms (GCM) 10K type strain sequencing project: providing services to taxonomists for standard genome sequencing and annotation.</title>
        <authorList>
            <consortium name="The Broad Institute Genomics Platform"/>
            <consortium name="The Broad Institute Genome Sequencing Center for Infectious Disease"/>
            <person name="Wu L."/>
            <person name="Ma J."/>
        </authorList>
    </citation>
    <scope>NUCLEOTIDE SEQUENCE [LARGE SCALE GENOMIC DNA]</scope>
    <source>
        <strain evidence="1 2">JCM 14942</strain>
    </source>
</reference>
<keyword evidence="2" id="KW-1185">Reference proteome</keyword>
<name>A0ABN2ALX0_9ACTN</name>
<comment type="caution">
    <text evidence="1">The sequence shown here is derived from an EMBL/GenBank/DDBJ whole genome shotgun (WGS) entry which is preliminary data.</text>
</comment>
<evidence type="ECO:0000313" key="1">
    <source>
        <dbReference type="EMBL" id="GAA1521852.1"/>
    </source>
</evidence>
<sequence>MEPGIPANSEHQTSRLQEALDTCQRELAAVRKQQEADRELIARGARAEEQLVKLSTVLDAYLVQRERRARWWGPLRPLVRPDAPTRSERADLALIHGSGLVDGPWYLRTYPATADKGLSPALHYLRRGAAAGKDPGPGFSTRAYRRQHPELPLDVNPLVHHLRSRR</sequence>
<dbReference type="EMBL" id="BAAAOR010000023">
    <property type="protein sequence ID" value="GAA1521852.1"/>
    <property type="molecule type" value="Genomic_DNA"/>
</dbReference>
<dbReference type="RefSeq" id="WP_344112395.1">
    <property type="nucleotide sequence ID" value="NZ_BAAAOR010000023.1"/>
</dbReference>
<organism evidence="1 2">
    <name type="scientific">Nocardioides humi</name>
    <dbReference type="NCBI Taxonomy" id="449461"/>
    <lineage>
        <taxon>Bacteria</taxon>
        <taxon>Bacillati</taxon>
        <taxon>Actinomycetota</taxon>
        <taxon>Actinomycetes</taxon>
        <taxon>Propionibacteriales</taxon>
        <taxon>Nocardioidaceae</taxon>
        <taxon>Nocardioides</taxon>
    </lineage>
</organism>
<dbReference type="Proteomes" id="UP001500842">
    <property type="component" value="Unassembled WGS sequence"/>
</dbReference>
<accession>A0ABN2ALX0</accession>
<protein>
    <submittedName>
        <fullName evidence="1">Uncharacterized protein</fullName>
    </submittedName>
</protein>
<gene>
    <name evidence="1" type="ORF">GCM10009788_27160</name>
</gene>
<evidence type="ECO:0000313" key="2">
    <source>
        <dbReference type="Proteomes" id="UP001500842"/>
    </source>
</evidence>
<proteinExistence type="predicted"/>